<gene>
    <name evidence="1" type="ORF">D0T11_15145</name>
</gene>
<dbReference type="InterPro" id="IPR009057">
    <property type="entry name" value="Homeodomain-like_sf"/>
</dbReference>
<dbReference type="OrthoDB" id="886237at2"/>
<dbReference type="RefSeq" id="WP_119656648.1">
    <property type="nucleotide sequence ID" value="NZ_JBHUOI010000047.1"/>
</dbReference>
<comment type="caution">
    <text evidence="1">The sequence shown here is derived from an EMBL/GenBank/DDBJ whole genome shotgun (WGS) entry which is preliminary data.</text>
</comment>
<organism evidence="1 2">
    <name type="scientific">Hymenobacter rubripertinctus</name>
    <dbReference type="NCBI Taxonomy" id="2029981"/>
    <lineage>
        <taxon>Bacteria</taxon>
        <taxon>Pseudomonadati</taxon>
        <taxon>Bacteroidota</taxon>
        <taxon>Cytophagia</taxon>
        <taxon>Cytophagales</taxon>
        <taxon>Hymenobacteraceae</taxon>
        <taxon>Hymenobacter</taxon>
    </lineage>
</organism>
<dbReference type="GO" id="GO:0003677">
    <property type="term" value="F:DNA binding"/>
    <property type="evidence" value="ECO:0007669"/>
    <property type="project" value="InterPro"/>
</dbReference>
<dbReference type="InterPro" id="IPR002514">
    <property type="entry name" value="Transposase_8"/>
</dbReference>
<evidence type="ECO:0000313" key="2">
    <source>
        <dbReference type="Proteomes" id="UP000284250"/>
    </source>
</evidence>
<sequence length="94" mass="10579">MEKPDKRRKYDAAFRSEALRVVAESRSTPAAARALNLDPKLLYKWQRDAQPALPIDPVEAAEVRQLRAANRRLAQELEVLKKAIAIFSTSPPTP</sequence>
<evidence type="ECO:0000313" key="1">
    <source>
        <dbReference type="EMBL" id="RIY07911.1"/>
    </source>
</evidence>
<dbReference type="EMBL" id="QYCN01000025">
    <property type="protein sequence ID" value="RIY07911.1"/>
    <property type="molecule type" value="Genomic_DNA"/>
</dbReference>
<keyword evidence="2" id="KW-1185">Reference proteome</keyword>
<reference evidence="1 2" key="1">
    <citation type="submission" date="2019-01" db="EMBL/GenBank/DDBJ databases">
        <title>Hymenobacter humicola sp. nov., isolated from soils in Antarctica.</title>
        <authorList>
            <person name="Sedlacek I."/>
            <person name="Holochova P."/>
            <person name="Kralova S."/>
            <person name="Pantucek R."/>
            <person name="Stankova E."/>
            <person name="Vrbovska V."/>
            <person name="Kristofova L."/>
            <person name="Svec P."/>
            <person name="Busse H.-J."/>
        </authorList>
    </citation>
    <scope>NUCLEOTIDE SEQUENCE [LARGE SCALE GENOMIC DNA]</scope>
    <source>
        <strain evidence="1 2">CCM 8852</strain>
    </source>
</reference>
<dbReference type="AlphaFoldDB" id="A0A418QS32"/>
<evidence type="ECO:0008006" key="3">
    <source>
        <dbReference type="Google" id="ProtNLM"/>
    </source>
</evidence>
<name>A0A418QS32_9BACT</name>
<proteinExistence type="predicted"/>
<dbReference type="GO" id="GO:0006313">
    <property type="term" value="P:DNA transposition"/>
    <property type="evidence" value="ECO:0007669"/>
    <property type="project" value="InterPro"/>
</dbReference>
<dbReference type="Proteomes" id="UP000284250">
    <property type="component" value="Unassembled WGS sequence"/>
</dbReference>
<protein>
    <recommendedName>
        <fullName evidence="3">Transposase</fullName>
    </recommendedName>
</protein>
<dbReference type="Pfam" id="PF01527">
    <property type="entry name" value="HTH_Tnp_1"/>
    <property type="match status" value="1"/>
</dbReference>
<dbReference type="SUPFAM" id="SSF46689">
    <property type="entry name" value="Homeodomain-like"/>
    <property type="match status" value="1"/>
</dbReference>
<dbReference type="GO" id="GO:0004803">
    <property type="term" value="F:transposase activity"/>
    <property type="evidence" value="ECO:0007669"/>
    <property type="project" value="InterPro"/>
</dbReference>
<accession>A0A418QS32</accession>